<proteinExistence type="predicted"/>
<dbReference type="EMBL" id="ACVA01000016">
    <property type="protein sequence ID" value="EEX19336.1"/>
    <property type="molecule type" value="Genomic_DNA"/>
</dbReference>
<comment type="caution">
    <text evidence="1">The sequence shown here is derived from an EMBL/GenBank/DDBJ whole genome shotgun (WGS) entry which is preliminary data.</text>
</comment>
<evidence type="ECO:0000313" key="1">
    <source>
        <dbReference type="EMBL" id="EEX19336.1"/>
    </source>
</evidence>
<sequence>MSYYYIYKMIRRFSILGLGFDTRDKLFIVTLSTGVSNAVYTNYK</sequence>
<gene>
    <name evidence="1" type="ORF">HMPREF0973_00781</name>
</gene>
<dbReference type="AlphaFoldDB" id="C9MMF1"/>
<accession>C9MMF1</accession>
<keyword evidence="2" id="KW-1185">Reference proteome</keyword>
<organism evidence="1 2">
    <name type="scientific">Prevotella veroralis F0319</name>
    <dbReference type="NCBI Taxonomy" id="649761"/>
    <lineage>
        <taxon>Bacteria</taxon>
        <taxon>Pseudomonadati</taxon>
        <taxon>Bacteroidota</taxon>
        <taxon>Bacteroidia</taxon>
        <taxon>Bacteroidales</taxon>
        <taxon>Prevotellaceae</taxon>
        <taxon>Prevotella</taxon>
    </lineage>
</organism>
<dbReference type="HOGENOM" id="CLU_3220354_0_0_10"/>
<reference evidence="1 2" key="1">
    <citation type="submission" date="2009-09" db="EMBL/GenBank/DDBJ databases">
        <authorList>
            <person name="Weinstock G."/>
            <person name="Sodergren E."/>
            <person name="Clifton S."/>
            <person name="Fulton L."/>
            <person name="Fulton B."/>
            <person name="Courtney L."/>
            <person name="Fronick C."/>
            <person name="Harrison M."/>
            <person name="Strong C."/>
            <person name="Farmer C."/>
            <person name="Delahaunty K."/>
            <person name="Markovic C."/>
            <person name="Hall O."/>
            <person name="Minx P."/>
            <person name="Tomlinson C."/>
            <person name="Mitreva M."/>
            <person name="Nelson J."/>
            <person name="Hou S."/>
            <person name="Wollam A."/>
            <person name="Pepin K.H."/>
            <person name="Johnson M."/>
            <person name="Bhonagiri V."/>
            <person name="Nash W.E."/>
            <person name="Warren W."/>
            <person name="Chinwalla A."/>
            <person name="Mardis E.R."/>
            <person name="Wilson R.K."/>
        </authorList>
    </citation>
    <scope>NUCLEOTIDE SEQUENCE [LARGE SCALE GENOMIC DNA]</scope>
    <source>
        <strain evidence="1 2">F0319</strain>
    </source>
</reference>
<name>C9MMF1_9BACT</name>
<dbReference type="STRING" id="649761.HMPREF0973_00781"/>
<dbReference type="Proteomes" id="UP000003327">
    <property type="component" value="Unassembled WGS sequence"/>
</dbReference>
<protein>
    <submittedName>
        <fullName evidence="1">Uncharacterized protein</fullName>
    </submittedName>
</protein>
<evidence type="ECO:0000313" key="2">
    <source>
        <dbReference type="Proteomes" id="UP000003327"/>
    </source>
</evidence>